<evidence type="ECO:0000313" key="1">
    <source>
        <dbReference type="EMBL" id="QKJ87003.1"/>
    </source>
</evidence>
<dbReference type="GO" id="GO:0071468">
    <property type="term" value="P:cellular response to acidic pH"/>
    <property type="evidence" value="ECO:0007669"/>
    <property type="project" value="InterPro"/>
</dbReference>
<keyword evidence="2" id="KW-1185">Reference proteome</keyword>
<sequence length="85" mass="9609">MQDVAASARQITDYFNNAGDLLKTEGEVIKQIVADLRRRKSAFSNKDIIICLLEKLETESDVVQLDIYRHALEMVVQQTPDDLSA</sequence>
<proteinExistence type="predicted"/>
<dbReference type="AlphaFoldDB" id="A0A6M8UNX3"/>
<dbReference type="KEGG" id="pmak:PMPD1_2055"/>
<dbReference type="Proteomes" id="UP000505325">
    <property type="component" value="Chromosome"/>
</dbReference>
<dbReference type="InterPro" id="IPR024753">
    <property type="entry name" value="AriR"/>
</dbReference>
<organism evidence="1 2">
    <name type="scientific">Paramixta manurensis</name>
    <dbReference type="NCBI Taxonomy" id="2740817"/>
    <lineage>
        <taxon>Bacteria</taxon>
        <taxon>Pseudomonadati</taxon>
        <taxon>Pseudomonadota</taxon>
        <taxon>Gammaproteobacteria</taxon>
        <taxon>Enterobacterales</taxon>
        <taxon>Erwiniaceae</taxon>
        <taxon>Paramixta</taxon>
    </lineage>
</organism>
<accession>A0A6M8UNX3</accession>
<dbReference type="Pfam" id="PF10798">
    <property type="entry name" value="YmgB"/>
    <property type="match status" value="1"/>
</dbReference>
<dbReference type="RefSeq" id="WP_173633981.1">
    <property type="nucleotide sequence ID" value="NZ_CP054212.1"/>
</dbReference>
<protein>
    <submittedName>
        <fullName evidence="1">Biofilm development protein AriR</fullName>
    </submittedName>
</protein>
<dbReference type="EMBL" id="CP054212">
    <property type="protein sequence ID" value="QKJ87003.1"/>
    <property type="molecule type" value="Genomic_DNA"/>
</dbReference>
<name>A0A6M8UNX3_9GAMM</name>
<dbReference type="Gene3D" id="1.20.5.5260">
    <property type="match status" value="1"/>
</dbReference>
<reference evidence="1 2" key="1">
    <citation type="submission" date="2020-06" db="EMBL/GenBank/DDBJ databases">
        <title>Genome sequence of Paramixta manurensis strain PD-1.</title>
        <authorList>
            <person name="Lee C.W."/>
            <person name="Kim J."/>
        </authorList>
    </citation>
    <scope>NUCLEOTIDE SEQUENCE [LARGE SCALE GENOMIC DNA]</scope>
    <source>
        <strain evidence="1 2">PD-1</strain>
    </source>
</reference>
<evidence type="ECO:0000313" key="2">
    <source>
        <dbReference type="Proteomes" id="UP000505325"/>
    </source>
</evidence>
<gene>
    <name evidence="1" type="ORF">PMPD1_2055</name>
</gene>